<dbReference type="Proteomes" id="UP001381693">
    <property type="component" value="Unassembled WGS sequence"/>
</dbReference>
<sequence length="65" mass="7539">MCSRFRNGHRLIEVGELRLDAYPNALPRLRTWDRQFSEKRTLTLLCCVPLMPIASGVPRAHPSKY</sequence>
<keyword evidence="2" id="KW-1185">Reference proteome</keyword>
<name>A0AAN8WZX3_HALRR</name>
<protein>
    <submittedName>
        <fullName evidence="1">Uncharacterized protein</fullName>
    </submittedName>
</protein>
<organism evidence="1 2">
    <name type="scientific">Halocaridina rubra</name>
    <name type="common">Hawaiian red shrimp</name>
    <dbReference type="NCBI Taxonomy" id="373956"/>
    <lineage>
        <taxon>Eukaryota</taxon>
        <taxon>Metazoa</taxon>
        <taxon>Ecdysozoa</taxon>
        <taxon>Arthropoda</taxon>
        <taxon>Crustacea</taxon>
        <taxon>Multicrustacea</taxon>
        <taxon>Malacostraca</taxon>
        <taxon>Eumalacostraca</taxon>
        <taxon>Eucarida</taxon>
        <taxon>Decapoda</taxon>
        <taxon>Pleocyemata</taxon>
        <taxon>Caridea</taxon>
        <taxon>Atyoidea</taxon>
        <taxon>Atyidae</taxon>
        <taxon>Halocaridina</taxon>
    </lineage>
</organism>
<dbReference type="AlphaFoldDB" id="A0AAN8WZX3"/>
<accession>A0AAN8WZX3</accession>
<dbReference type="EMBL" id="JAXCGZ010012429">
    <property type="protein sequence ID" value="KAK7073586.1"/>
    <property type="molecule type" value="Genomic_DNA"/>
</dbReference>
<proteinExistence type="predicted"/>
<comment type="caution">
    <text evidence="1">The sequence shown here is derived from an EMBL/GenBank/DDBJ whole genome shotgun (WGS) entry which is preliminary data.</text>
</comment>
<evidence type="ECO:0000313" key="2">
    <source>
        <dbReference type="Proteomes" id="UP001381693"/>
    </source>
</evidence>
<gene>
    <name evidence="1" type="ORF">SK128_007570</name>
</gene>
<evidence type="ECO:0000313" key="1">
    <source>
        <dbReference type="EMBL" id="KAK7073586.1"/>
    </source>
</evidence>
<reference evidence="1 2" key="1">
    <citation type="submission" date="2023-11" db="EMBL/GenBank/DDBJ databases">
        <title>Halocaridina rubra genome assembly.</title>
        <authorList>
            <person name="Smith C."/>
        </authorList>
    </citation>
    <scope>NUCLEOTIDE SEQUENCE [LARGE SCALE GENOMIC DNA]</scope>
    <source>
        <strain evidence="1">EP-1</strain>
        <tissue evidence="1">Whole</tissue>
    </source>
</reference>